<keyword evidence="1" id="KW-0812">Transmembrane</keyword>
<comment type="caution">
    <text evidence="2">The sequence shown here is derived from an EMBL/GenBank/DDBJ whole genome shotgun (WGS) entry which is preliminary data.</text>
</comment>
<gene>
    <name evidence="2" type="ORF">GCM10023081_01570</name>
</gene>
<reference evidence="3" key="1">
    <citation type="journal article" date="2019" name="Int. J. Syst. Evol. Microbiol.">
        <title>The Global Catalogue of Microorganisms (GCM) 10K type strain sequencing project: providing services to taxonomists for standard genome sequencing and annotation.</title>
        <authorList>
            <consortium name="The Broad Institute Genomics Platform"/>
            <consortium name="The Broad Institute Genome Sequencing Center for Infectious Disease"/>
            <person name="Wu L."/>
            <person name="Ma J."/>
        </authorList>
    </citation>
    <scope>NUCLEOTIDE SEQUENCE [LARGE SCALE GENOMIC DNA]</scope>
    <source>
        <strain evidence="3">JCM 30742</strain>
    </source>
</reference>
<evidence type="ECO:0000256" key="1">
    <source>
        <dbReference type="SAM" id="Phobius"/>
    </source>
</evidence>
<evidence type="ECO:0000313" key="2">
    <source>
        <dbReference type="EMBL" id="GAA3666379.1"/>
    </source>
</evidence>
<organism evidence="2 3">
    <name type="scientific">Arthrobacter ginkgonis</name>
    <dbReference type="NCBI Taxonomy" id="1630594"/>
    <lineage>
        <taxon>Bacteria</taxon>
        <taxon>Bacillati</taxon>
        <taxon>Actinomycetota</taxon>
        <taxon>Actinomycetes</taxon>
        <taxon>Micrococcales</taxon>
        <taxon>Micrococcaceae</taxon>
        <taxon>Arthrobacter</taxon>
    </lineage>
</organism>
<sequence length="71" mass="7609">MLGAEVEAGVQRFRFITASALLLPAVVLAFMTVRPVWTPQIAAPAAKYQVPALLAGLWFVMVFPLALVLGV</sequence>
<keyword evidence="3" id="KW-1185">Reference proteome</keyword>
<evidence type="ECO:0000313" key="3">
    <source>
        <dbReference type="Proteomes" id="UP001500752"/>
    </source>
</evidence>
<keyword evidence="1" id="KW-0472">Membrane</keyword>
<dbReference type="Proteomes" id="UP001500752">
    <property type="component" value="Unassembled WGS sequence"/>
</dbReference>
<keyword evidence="1" id="KW-1133">Transmembrane helix</keyword>
<feature type="transmembrane region" description="Helical" evidence="1">
    <location>
        <begin position="12"/>
        <end position="32"/>
    </location>
</feature>
<dbReference type="EMBL" id="BAABEO010000001">
    <property type="protein sequence ID" value="GAA3666379.1"/>
    <property type="molecule type" value="Genomic_DNA"/>
</dbReference>
<accession>A0ABP7BQV3</accession>
<proteinExistence type="predicted"/>
<name>A0ABP7BQV3_9MICC</name>
<feature type="transmembrane region" description="Helical" evidence="1">
    <location>
        <begin position="52"/>
        <end position="70"/>
    </location>
</feature>
<protein>
    <submittedName>
        <fullName evidence="2">Uncharacterized protein</fullName>
    </submittedName>
</protein>